<dbReference type="EMBL" id="CADEAL010000424">
    <property type="protein sequence ID" value="CAB1419991.1"/>
    <property type="molecule type" value="Genomic_DNA"/>
</dbReference>
<reference evidence="1" key="1">
    <citation type="submission" date="2020-03" db="EMBL/GenBank/DDBJ databases">
        <authorList>
            <person name="Weist P."/>
        </authorList>
    </citation>
    <scope>NUCLEOTIDE SEQUENCE</scope>
</reference>
<protein>
    <submittedName>
        <fullName evidence="1">Uncharacterized protein</fullName>
    </submittedName>
</protein>
<keyword evidence="2" id="KW-1185">Reference proteome</keyword>
<evidence type="ECO:0000313" key="2">
    <source>
        <dbReference type="Proteomes" id="UP001153269"/>
    </source>
</evidence>
<sequence length="71" mass="7821">MKTATDDPLRAAPIHKLTREENVLCSSNAPPSALHLFLQEWSFIMLTQPCSLKPICQTPLALSTCLDLDLA</sequence>
<accession>A0A9N7TVM5</accession>
<evidence type="ECO:0000313" key="1">
    <source>
        <dbReference type="EMBL" id="CAB1419991.1"/>
    </source>
</evidence>
<dbReference type="Proteomes" id="UP001153269">
    <property type="component" value="Unassembled WGS sequence"/>
</dbReference>
<comment type="caution">
    <text evidence="1">The sequence shown here is derived from an EMBL/GenBank/DDBJ whole genome shotgun (WGS) entry which is preliminary data.</text>
</comment>
<proteinExistence type="predicted"/>
<gene>
    <name evidence="1" type="ORF">PLEPLA_LOCUS7842</name>
</gene>
<name>A0A9N7TVM5_PLEPL</name>
<dbReference type="AlphaFoldDB" id="A0A9N7TVM5"/>
<organism evidence="1 2">
    <name type="scientific">Pleuronectes platessa</name>
    <name type="common">European plaice</name>
    <dbReference type="NCBI Taxonomy" id="8262"/>
    <lineage>
        <taxon>Eukaryota</taxon>
        <taxon>Metazoa</taxon>
        <taxon>Chordata</taxon>
        <taxon>Craniata</taxon>
        <taxon>Vertebrata</taxon>
        <taxon>Euteleostomi</taxon>
        <taxon>Actinopterygii</taxon>
        <taxon>Neopterygii</taxon>
        <taxon>Teleostei</taxon>
        <taxon>Neoteleostei</taxon>
        <taxon>Acanthomorphata</taxon>
        <taxon>Carangaria</taxon>
        <taxon>Pleuronectiformes</taxon>
        <taxon>Pleuronectoidei</taxon>
        <taxon>Pleuronectidae</taxon>
        <taxon>Pleuronectes</taxon>
    </lineage>
</organism>